<dbReference type="SUPFAM" id="SSF63411">
    <property type="entry name" value="LuxS/MPP-like metallohydrolase"/>
    <property type="match status" value="1"/>
</dbReference>
<dbReference type="OrthoDB" id="10001at10239"/>
<keyword evidence="1" id="KW-0645">Protease</keyword>
<accession>W6JPM6</accession>
<evidence type="ECO:0000313" key="1">
    <source>
        <dbReference type="EMBL" id="BAO49544.1"/>
    </source>
</evidence>
<dbReference type="GeneID" id="18263613"/>
<evidence type="ECO:0000313" key="2">
    <source>
        <dbReference type="Proteomes" id="UP000174145"/>
    </source>
</evidence>
<dbReference type="EMBL" id="AP013055">
    <property type="protein sequence ID" value="BAO49544.1"/>
    <property type="molecule type" value="Genomic_DNA"/>
</dbReference>
<dbReference type="InterPro" id="IPR011249">
    <property type="entry name" value="Metalloenz_LuxS/M16"/>
</dbReference>
<sequence>MNYIISNNGIKILYTEDYENYLSICFLRFGLSNEIYDQLGIIHFIEHIITELLEDILPNDIIVTATTSYNFMTIEISTINGYISYRYIKFILNTLFNESNIFINNKYITNSIIKRVKYHIQNEYKYRILLDKYFPNPLNLLIFGSAYIGGTGLNIDIDINYFNSILKQINTEDILIITNQKDIFNSLISDINNIKRKMIKHKKNKDITINKSNNKNSVLLYSLGKYYMFTVLIELNRYNIIGVLLDQYCLFKKIVSFIYNNILCINYLFMFASELIDYLSYIINFNENNIINLDDMKYEYNTLVINDYFYDYLTYLPYIDIRDIIANINNNDISMYNKEYNSYLLSIKNNINNRNKFFLTTPYNGLLNNMKDRNNQDLFYTETRLQLYNNVTLLPKRYTKDINIPLHQLNNIYFIISCNEKKIDIENNNIILKQPDNVYTYDNKIFSINTYYNTSHSINLYEKYFLFYLFTNTFIDLDTLIIEFKKKYVINLDGYTIIKNENIIISNKIINIKTEFTFVVLFLKYPKSIKLITNLGRLLVNKHLIYVIHNYHNGDKYYLFIITDNPIKVEKLSRKYFNNNYIINIFSIISLRGKSNYDELNSSKLILFK</sequence>
<protein>
    <submittedName>
        <fullName evidence="1">Putative vaccinia G1L metaloprotease</fullName>
    </submittedName>
</protein>
<dbReference type="GO" id="GO:0008233">
    <property type="term" value="F:peptidase activity"/>
    <property type="evidence" value="ECO:0007669"/>
    <property type="project" value="UniProtKB-KW"/>
</dbReference>
<dbReference type="GO" id="GO:0046872">
    <property type="term" value="F:metal ion binding"/>
    <property type="evidence" value="ECO:0007669"/>
    <property type="project" value="InterPro"/>
</dbReference>
<keyword evidence="1" id="KW-0378">Hydrolase</keyword>
<proteinExistence type="predicted"/>
<dbReference type="RefSeq" id="YP_009001657.1">
    <property type="nucleotide sequence ID" value="NC_023426.1"/>
</dbReference>
<keyword evidence="2" id="KW-1185">Reference proteome</keyword>
<name>W6JPM6_9POXV</name>
<dbReference type="Proteomes" id="UP000174145">
    <property type="component" value="Segment"/>
</dbReference>
<reference evidence="1 2" key="1">
    <citation type="journal article" date="2014" name="Virology">
        <title>The complete genome sequence of the Alphaentomopoxvirus Anomala cuprea entomopoxvirus, including its terminal hairpin loop sequences, suggests a potentially unique mode of apoptosis inhibition and mode of DNA replication.</title>
        <authorList>
            <person name="Mitsuhashi W."/>
            <person name="Miyamoto K."/>
            <person name="Wada S."/>
        </authorList>
    </citation>
    <scope>NUCLEOTIDE SEQUENCE [LARGE SCALE GENOMIC DNA]</scope>
    <source>
        <strain evidence="1">CV6M</strain>
    </source>
</reference>
<organism evidence="1 2">
    <name type="scientific">Alphaentomopoxvirus acuprea</name>
    <dbReference type="NCBI Taxonomy" id="62099"/>
    <lineage>
        <taxon>Viruses</taxon>
        <taxon>Varidnaviria</taxon>
        <taxon>Bamfordvirae</taxon>
        <taxon>Nucleocytoviricota</taxon>
        <taxon>Pokkesviricetes</taxon>
        <taxon>Chitovirales</taxon>
        <taxon>Poxviridae</taxon>
        <taxon>Entomopoxvirinae</taxon>
        <taxon>Alphaentomopoxvirus</taxon>
    </lineage>
</organism>
<dbReference type="GO" id="GO:0006508">
    <property type="term" value="P:proteolysis"/>
    <property type="evidence" value="ECO:0007669"/>
    <property type="project" value="UniProtKB-KW"/>
</dbReference>
<dbReference type="KEGG" id="vg:18263613"/>